<name>A0A914H5L7_GLORO</name>
<dbReference type="PANTHER" id="PTHR47331:SF1">
    <property type="entry name" value="GAG-LIKE PROTEIN"/>
    <property type="match status" value="1"/>
</dbReference>
<accession>A0A914H5L7</accession>
<dbReference type="InterPro" id="IPR008042">
    <property type="entry name" value="Retrotrans_Pao"/>
</dbReference>
<organism evidence="2 3">
    <name type="scientific">Globodera rostochiensis</name>
    <name type="common">Golden nematode worm</name>
    <name type="synonym">Heterodera rostochiensis</name>
    <dbReference type="NCBI Taxonomy" id="31243"/>
    <lineage>
        <taxon>Eukaryota</taxon>
        <taxon>Metazoa</taxon>
        <taxon>Ecdysozoa</taxon>
        <taxon>Nematoda</taxon>
        <taxon>Chromadorea</taxon>
        <taxon>Rhabditida</taxon>
        <taxon>Tylenchina</taxon>
        <taxon>Tylenchomorpha</taxon>
        <taxon>Tylenchoidea</taxon>
        <taxon>Heteroderidae</taxon>
        <taxon>Heteroderinae</taxon>
        <taxon>Globodera</taxon>
    </lineage>
</organism>
<dbReference type="PANTHER" id="PTHR47331">
    <property type="entry name" value="PHD-TYPE DOMAIN-CONTAINING PROTEIN"/>
    <property type="match status" value="1"/>
</dbReference>
<keyword evidence="2" id="KW-1185">Reference proteome</keyword>
<dbReference type="WBParaSite" id="Gr19_v10_g14395.t1">
    <property type="protein sequence ID" value="Gr19_v10_g14395.t1"/>
    <property type="gene ID" value="Gr19_v10_g14395"/>
</dbReference>
<feature type="compositionally biased region" description="Polar residues" evidence="1">
    <location>
        <begin position="90"/>
        <end position="103"/>
    </location>
</feature>
<protein>
    <submittedName>
        <fullName evidence="3">Reverse transcriptase domain-containing protein</fullName>
    </submittedName>
</protein>
<dbReference type="Gene3D" id="3.10.10.10">
    <property type="entry name" value="HIV Type 1 Reverse Transcriptase, subunit A, domain 1"/>
    <property type="match status" value="1"/>
</dbReference>
<proteinExistence type="predicted"/>
<dbReference type="Gene3D" id="3.30.70.270">
    <property type="match status" value="1"/>
</dbReference>
<dbReference type="InterPro" id="IPR043502">
    <property type="entry name" value="DNA/RNA_pol_sf"/>
</dbReference>
<dbReference type="Proteomes" id="UP000887572">
    <property type="component" value="Unplaced"/>
</dbReference>
<evidence type="ECO:0000313" key="3">
    <source>
        <dbReference type="WBParaSite" id="Gr19_v10_g14395.t1"/>
    </source>
</evidence>
<evidence type="ECO:0000313" key="2">
    <source>
        <dbReference type="Proteomes" id="UP000887572"/>
    </source>
</evidence>
<sequence length="699" mass="78417">MEGPTRRRMFIVREIRSFSEPLPQFPVRPSAEDETHRAAPLLAVPGLHPHRPAMPTMATVPMSRAEQPNRTMMIRESAGRRGRYLPCATTQGQIWTRSSPNSRPEGESNSPRENDQRAFTTVGQQLPAYLMVCPVTVAAENGKSECQATLLLDPGSHVDCADAALIRRLNPKKTGSAPLEIQVFGGKKIKMPSGKYWLQLKRTDGEWESLEVSEVEKICTPIKTELISPGATPDRFQTTTVTTQPQLLIGIRKFWDFVQGFRKSEEGAYLIDTVFGTVLCGERFQAATGVTPDPTVFAIAPCGDDEREQMPAVKAVEQFWSLETIGIRDDPTNDADAEAVIQFERSVQQQNDGRYSIRLPWREEFPALPTNYSVAYRRLIGMLQRLQRTPEVLKQYQQTIDDQLQSGVIEETTIGTGQREYFIPHQAVITPKKLRIVYDASAHAKGVPSLNDCLLRGPVWLPDLAGMLIRFRACQVPVIADVEKAFLMVGIEEADREMCKFLWVRDPSAPITTQNLASYRFRRLAFGLTPSPFCLAAVVRHHLRKYGSNFAEQLIRDTYVDNVLIPADSLDEAAAKAKEAKEMFAAAKMNLREFLSNNSVLNNSFSEADFLGKTTAKMLGLEWDAACVNTRRAVLKTIASLFDPLGFLAPATLTAKQFFQKLWDSTHGWEGVPSPVSSWQNLGSNRRRQQRRSPSREWS</sequence>
<dbReference type="SUPFAM" id="SSF56672">
    <property type="entry name" value="DNA/RNA polymerases"/>
    <property type="match status" value="1"/>
</dbReference>
<dbReference type="Pfam" id="PF05380">
    <property type="entry name" value="Peptidase_A17"/>
    <property type="match status" value="1"/>
</dbReference>
<feature type="region of interest" description="Disordered" evidence="1">
    <location>
        <begin position="90"/>
        <end position="116"/>
    </location>
</feature>
<reference evidence="3" key="1">
    <citation type="submission" date="2022-11" db="UniProtKB">
        <authorList>
            <consortium name="WormBaseParasite"/>
        </authorList>
    </citation>
    <scope>IDENTIFICATION</scope>
</reference>
<evidence type="ECO:0000256" key="1">
    <source>
        <dbReference type="SAM" id="MobiDB-lite"/>
    </source>
</evidence>
<feature type="compositionally biased region" description="Basic and acidic residues" evidence="1">
    <location>
        <begin position="104"/>
        <end position="116"/>
    </location>
</feature>
<dbReference type="InterPro" id="IPR043128">
    <property type="entry name" value="Rev_trsase/Diguanyl_cyclase"/>
</dbReference>
<feature type="region of interest" description="Disordered" evidence="1">
    <location>
        <begin position="680"/>
        <end position="699"/>
    </location>
</feature>
<dbReference type="AlphaFoldDB" id="A0A914H5L7"/>